<keyword evidence="7 10" id="KW-0479">Metal-binding</keyword>
<dbReference type="Proteomes" id="UP000177230">
    <property type="component" value="Unassembled WGS sequence"/>
</dbReference>
<comment type="subunit">
    <text evidence="3 7">Homodecamer; pentamer of dimers.</text>
</comment>
<keyword evidence="7" id="KW-0963">Cytoplasm</keyword>
<protein>
    <recommendedName>
        <fullName evidence="7">3-methyl-2-oxobutanoate hydroxymethyltransferase</fullName>
        <ecNumber evidence="7">2.1.2.11</ecNumber>
    </recommendedName>
    <alternativeName>
        <fullName evidence="7">Ketopantoate hydroxymethyltransferase</fullName>
        <shortName evidence="7">KPHMT</shortName>
    </alternativeName>
</protein>
<evidence type="ECO:0000256" key="4">
    <source>
        <dbReference type="ARBA" id="ARBA00022655"/>
    </source>
</evidence>
<feature type="active site" description="Proton acceptor" evidence="7 8">
    <location>
        <position position="185"/>
    </location>
</feature>
<keyword evidence="5 7" id="KW-0808">Transferase</keyword>
<dbReference type="FunFam" id="3.20.20.60:FF:000003">
    <property type="entry name" value="3-methyl-2-oxobutanoate hydroxymethyltransferase"/>
    <property type="match status" value="1"/>
</dbReference>
<dbReference type="PANTHER" id="PTHR20881:SF0">
    <property type="entry name" value="3-METHYL-2-OXOBUTANOATE HYDROXYMETHYLTRANSFERASE"/>
    <property type="match status" value="1"/>
</dbReference>
<dbReference type="GO" id="GO:0008168">
    <property type="term" value="F:methyltransferase activity"/>
    <property type="evidence" value="ECO:0007669"/>
    <property type="project" value="UniProtKB-KW"/>
</dbReference>
<feature type="binding site" evidence="7 10">
    <location>
        <position position="86"/>
    </location>
    <ligand>
        <name>Mg(2+)</name>
        <dbReference type="ChEBI" id="CHEBI:18420"/>
    </ligand>
</feature>
<feature type="binding site" evidence="7 10">
    <location>
        <position position="47"/>
    </location>
    <ligand>
        <name>Mg(2+)</name>
        <dbReference type="ChEBI" id="CHEBI:18420"/>
    </ligand>
</feature>
<dbReference type="CDD" id="cd06557">
    <property type="entry name" value="KPHMT-like"/>
    <property type="match status" value="1"/>
</dbReference>
<proteinExistence type="inferred from homology"/>
<evidence type="ECO:0000256" key="6">
    <source>
        <dbReference type="ARBA" id="ARBA00056497"/>
    </source>
</evidence>
<evidence type="ECO:0000313" key="11">
    <source>
        <dbReference type="EMBL" id="OGF12936.1"/>
    </source>
</evidence>
<dbReference type="SUPFAM" id="SSF51621">
    <property type="entry name" value="Phosphoenolpyruvate/pyruvate domain"/>
    <property type="match status" value="1"/>
</dbReference>
<comment type="catalytic activity">
    <reaction evidence="7">
        <text>(6R)-5,10-methylene-5,6,7,8-tetrahydrofolate + 3-methyl-2-oxobutanoate + H2O = 2-dehydropantoate + (6S)-5,6,7,8-tetrahydrofolate</text>
        <dbReference type="Rhea" id="RHEA:11824"/>
        <dbReference type="ChEBI" id="CHEBI:11561"/>
        <dbReference type="ChEBI" id="CHEBI:11851"/>
        <dbReference type="ChEBI" id="CHEBI:15377"/>
        <dbReference type="ChEBI" id="CHEBI:15636"/>
        <dbReference type="ChEBI" id="CHEBI:57453"/>
        <dbReference type="EC" id="2.1.2.11"/>
    </reaction>
</comment>
<evidence type="ECO:0000256" key="7">
    <source>
        <dbReference type="HAMAP-Rule" id="MF_00156"/>
    </source>
</evidence>
<keyword evidence="7 10" id="KW-0460">Magnesium</keyword>
<gene>
    <name evidence="7" type="primary">panB</name>
    <name evidence="11" type="ORF">A2024_11970</name>
</gene>
<dbReference type="GO" id="GO:0005737">
    <property type="term" value="C:cytoplasm"/>
    <property type="evidence" value="ECO:0007669"/>
    <property type="project" value="UniProtKB-SubCell"/>
</dbReference>
<evidence type="ECO:0000256" key="1">
    <source>
        <dbReference type="ARBA" id="ARBA00005033"/>
    </source>
</evidence>
<dbReference type="HAMAP" id="MF_00156">
    <property type="entry name" value="PanB"/>
    <property type="match status" value="1"/>
</dbReference>
<dbReference type="GO" id="GO:0032259">
    <property type="term" value="P:methylation"/>
    <property type="evidence" value="ECO:0007669"/>
    <property type="project" value="UniProtKB-KW"/>
</dbReference>
<organism evidence="11 12">
    <name type="scientific">Candidatus Edwardsbacteria bacterium GWF2_54_11</name>
    <dbReference type="NCBI Taxonomy" id="1817851"/>
    <lineage>
        <taxon>Bacteria</taxon>
        <taxon>Candidatus Edwardsiibacteriota</taxon>
    </lineage>
</organism>
<dbReference type="Gene3D" id="3.20.20.60">
    <property type="entry name" value="Phosphoenolpyruvate-binding domains"/>
    <property type="match status" value="1"/>
</dbReference>
<evidence type="ECO:0000256" key="9">
    <source>
        <dbReference type="PIRSR" id="PIRSR000388-2"/>
    </source>
</evidence>
<dbReference type="GO" id="GO:0003864">
    <property type="term" value="F:3-methyl-2-oxobutanoate hydroxymethyltransferase activity"/>
    <property type="evidence" value="ECO:0007669"/>
    <property type="project" value="UniProtKB-UniRule"/>
</dbReference>
<dbReference type="EMBL" id="MFFM01000028">
    <property type="protein sequence ID" value="OGF12936.1"/>
    <property type="molecule type" value="Genomic_DNA"/>
</dbReference>
<dbReference type="AlphaFoldDB" id="A0A1F5REQ1"/>
<dbReference type="InterPro" id="IPR015813">
    <property type="entry name" value="Pyrv/PenolPyrv_kinase-like_dom"/>
</dbReference>
<dbReference type="GO" id="GO:0000287">
    <property type="term" value="F:magnesium ion binding"/>
    <property type="evidence" value="ECO:0007669"/>
    <property type="project" value="TreeGrafter"/>
</dbReference>
<dbReference type="UniPathway" id="UPA00028">
    <property type="reaction ID" value="UER00003"/>
</dbReference>
<dbReference type="NCBIfam" id="TIGR00222">
    <property type="entry name" value="panB"/>
    <property type="match status" value="1"/>
</dbReference>
<keyword evidence="4 7" id="KW-0566">Pantothenate biosynthesis</keyword>
<feature type="binding site" evidence="7 9">
    <location>
        <begin position="47"/>
        <end position="48"/>
    </location>
    <ligand>
        <name>3-methyl-2-oxobutanoate</name>
        <dbReference type="ChEBI" id="CHEBI:11851"/>
    </ligand>
</feature>
<feature type="binding site" evidence="7 9">
    <location>
        <position position="116"/>
    </location>
    <ligand>
        <name>3-methyl-2-oxobutanoate</name>
        <dbReference type="ChEBI" id="CHEBI:11851"/>
    </ligand>
</feature>
<accession>A0A1F5REQ1</accession>
<dbReference type="PIRSF" id="PIRSF000388">
    <property type="entry name" value="Pantoate_hydroxy_MeTrfase"/>
    <property type="match status" value="1"/>
</dbReference>
<dbReference type="GO" id="GO:0015940">
    <property type="term" value="P:pantothenate biosynthetic process"/>
    <property type="evidence" value="ECO:0007669"/>
    <property type="project" value="UniProtKB-UniRule"/>
</dbReference>
<name>A0A1F5REQ1_9BACT</name>
<evidence type="ECO:0000256" key="5">
    <source>
        <dbReference type="ARBA" id="ARBA00022679"/>
    </source>
</evidence>
<feature type="binding site" evidence="7 10">
    <location>
        <position position="118"/>
    </location>
    <ligand>
        <name>Mg(2+)</name>
        <dbReference type="ChEBI" id="CHEBI:18420"/>
    </ligand>
</feature>
<comment type="pathway">
    <text evidence="1 7">Cofactor biosynthesis; (R)-pantothenate biosynthesis; (R)-pantoate from 3-methyl-2-oxobutanoate: step 1/2.</text>
</comment>
<dbReference type="Pfam" id="PF02548">
    <property type="entry name" value="Pantoate_transf"/>
    <property type="match status" value="1"/>
</dbReference>
<dbReference type="InterPro" id="IPR040442">
    <property type="entry name" value="Pyrv_kinase-like_dom_sf"/>
</dbReference>
<dbReference type="NCBIfam" id="NF001452">
    <property type="entry name" value="PRK00311.1"/>
    <property type="match status" value="1"/>
</dbReference>
<comment type="function">
    <text evidence="6 7">Catalyzes the reversible reaction in which hydroxymethyl group from 5,10-methylenetetrahydrofolate is transferred onto alpha-ketoisovalerate to form ketopantoate.</text>
</comment>
<evidence type="ECO:0000256" key="10">
    <source>
        <dbReference type="PIRSR" id="PIRSR000388-3"/>
    </source>
</evidence>
<keyword evidence="11" id="KW-0489">Methyltransferase</keyword>
<comment type="similarity">
    <text evidence="2 7">Belongs to the PanB family.</text>
</comment>
<reference evidence="11 12" key="1">
    <citation type="journal article" date="2016" name="Nat. Commun.">
        <title>Thousands of microbial genomes shed light on interconnected biogeochemical processes in an aquifer system.</title>
        <authorList>
            <person name="Anantharaman K."/>
            <person name="Brown C.T."/>
            <person name="Hug L.A."/>
            <person name="Sharon I."/>
            <person name="Castelle C.J."/>
            <person name="Probst A.J."/>
            <person name="Thomas B.C."/>
            <person name="Singh A."/>
            <person name="Wilkins M.J."/>
            <person name="Karaoz U."/>
            <person name="Brodie E.L."/>
            <person name="Williams K.H."/>
            <person name="Hubbard S.S."/>
            <person name="Banfield J.F."/>
        </authorList>
    </citation>
    <scope>NUCLEOTIDE SEQUENCE [LARGE SCALE GENOMIC DNA]</scope>
</reference>
<evidence type="ECO:0000256" key="3">
    <source>
        <dbReference type="ARBA" id="ARBA00011424"/>
    </source>
</evidence>
<comment type="cofactor">
    <cofactor evidence="7 10">
        <name>Mg(2+)</name>
        <dbReference type="ChEBI" id="CHEBI:18420"/>
    </cofactor>
    <text evidence="7 10">Binds 1 Mg(2+) ion per subunit.</text>
</comment>
<dbReference type="InterPro" id="IPR003700">
    <property type="entry name" value="Pantoate_hydroxy_MeTrfase"/>
</dbReference>
<dbReference type="PANTHER" id="PTHR20881">
    <property type="entry name" value="3-METHYL-2-OXOBUTANOATE HYDROXYMETHYLTRANSFERASE"/>
    <property type="match status" value="1"/>
</dbReference>
<evidence type="ECO:0000256" key="8">
    <source>
        <dbReference type="PIRSR" id="PIRSR000388-1"/>
    </source>
</evidence>
<dbReference type="EC" id="2.1.2.11" evidence="7"/>
<sequence>MNTDKVTTRTLLKMKQKGEKIASLTAYDYLTARLLDECGIDLILVGDSAAMVFAGYENTLPITMEAMLYHTAAVKRGVKRAMVVADMPFLSYQTSIAEAANNAGRFLKESGAEAVKIEGGRVAAPIVKNLVERGIPVMGHLGLTPQSIHKFGGYQLQAKDKESAERLMAAAKALENAGCFAIVLEKIPHQVAKKVSESLAIPTIGIGAGPHCDGQILVVDDMDGRFEDFVPKFVRQYAHIAKDMRQAFKGYIGDVKGKSFPNMEESFSEE</sequence>
<evidence type="ECO:0000313" key="12">
    <source>
        <dbReference type="Proteomes" id="UP000177230"/>
    </source>
</evidence>
<comment type="subcellular location">
    <subcellularLocation>
        <location evidence="7">Cytoplasm</location>
    </subcellularLocation>
</comment>
<feature type="binding site" evidence="7 9">
    <location>
        <position position="86"/>
    </location>
    <ligand>
        <name>3-methyl-2-oxobutanoate</name>
        <dbReference type="ChEBI" id="CHEBI:11851"/>
    </ligand>
</feature>
<comment type="caution">
    <text evidence="11">The sequence shown here is derived from an EMBL/GenBank/DDBJ whole genome shotgun (WGS) entry which is preliminary data.</text>
</comment>
<evidence type="ECO:0000256" key="2">
    <source>
        <dbReference type="ARBA" id="ARBA00008676"/>
    </source>
</evidence>